<feature type="compositionally biased region" description="Basic and acidic residues" evidence="1">
    <location>
        <begin position="171"/>
        <end position="181"/>
    </location>
</feature>
<gene>
    <name evidence="2" type="ORF">PC110_g20801</name>
</gene>
<evidence type="ECO:0000313" key="3">
    <source>
        <dbReference type="Proteomes" id="UP000251314"/>
    </source>
</evidence>
<feature type="compositionally biased region" description="Polar residues" evidence="1">
    <location>
        <begin position="21"/>
        <end position="33"/>
    </location>
</feature>
<feature type="compositionally biased region" description="Basic and acidic residues" evidence="1">
    <location>
        <begin position="34"/>
        <end position="74"/>
    </location>
</feature>
<proteinExistence type="predicted"/>
<comment type="caution">
    <text evidence="2">The sequence shown here is derived from an EMBL/GenBank/DDBJ whole genome shotgun (WGS) entry which is preliminary data.</text>
</comment>
<evidence type="ECO:0000313" key="2">
    <source>
        <dbReference type="EMBL" id="RAW22759.1"/>
    </source>
</evidence>
<dbReference type="EMBL" id="MJFZ01001218">
    <property type="protein sequence ID" value="RAW22759.1"/>
    <property type="molecule type" value="Genomic_DNA"/>
</dbReference>
<accession>A0A329RFD2</accession>
<keyword evidence="3" id="KW-1185">Reference proteome</keyword>
<feature type="compositionally biased region" description="Basic residues" evidence="1">
    <location>
        <begin position="91"/>
        <end position="108"/>
    </location>
</feature>
<feature type="compositionally biased region" description="Basic and acidic residues" evidence="1">
    <location>
        <begin position="221"/>
        <end position="249"/>
    </location>
</feature>
<feature type="region of interest" description="Disordered" evidence="1">
    <location>
        <begin position="19"/>
        <end position="264"/>
    </location>
</feature>
<dbReference type="AlphaFoldDB" id="A0A329RFD2"/>
<feature type="compositionally biased region" description="Basic and acidic residues" evidence="1">
    <location>
        <begin position="81"/>
        <end position="90"/>
    </location>
</feature>
<dbReference type="Proteomes" id="UP000251314">
    <property type="component" value="Unassembled WGS sequence"/>
</dbReference>
<feature type="compositionally biased region" description="Basic residues" evidence="1">
    <location>
        <begin position="182"/>
        <end position="202"/>
    </location>
</feature>
<name>A0A329RFD2_9STRA</name>
<feature type="compositionally biased region" description="Basic residues" evidence="1">
    <location>
        <begin position="144"/>
        <end position="170"/>
    </location>
</feature>
<dbReference type="VEuPathDB" id="FungiDB:PC110_g20801"/>
<protein>
    <submittedName>
        <fullName evidence="2">Uncharacterized protein</fullName>
    </submittedName>
</protein>
<evidence type="ECO:0000256" key="1">
    <source>
        <dbReference type="SAM" id="MobiDB-lite"/>
    </source>
</evidence>
<dbReference type="OrthoDB" id="128528at2759"/>
<organism evidence="2 3">
    <name type="scientific">Phytophthora cactorum</name>
    <dbReference type="NCBI Taxonomy" id="29920"/>
    <lineage>
        <taxon>Eukaryota</taxon>
        <taxon>Sar</taxon>
        <taxon>Stramenopiles</taxon>
        <taxon>Oomycota</taxon>
        <taxon>Peronosporomycetes</taxon>
        <taxon>Peronosporales</taxon>
        <taxon>Peronosporaceae</taxon>
        <taxon>Phytophthora</taxon>
    </lineage>
</organism>
<reference evidence="2 3" key="1">
    <citation type="submission" date="2018-01" db="EMBL/GenBank/DDBJ databases">
        <title>Draft genome of the strawberry crown rot pathogen Phytophthora cactorum.</title>
        <authorList>
            <person name="Armitage A.D."/>
            <person name="Lysoe E."/>
            <person name="Nellist C.F."/>
            <person name="Harrison R.J."/>
            <person name="Brurberg M.B."/>
        </authorList>
    </citation>
    <scope>NUCLEOTIDE SEQUENCE [LARGE SCALE GENOMIC DNA]</scope>
    <source>
        <strain evidence="2 3">10300</strain>
    </source>
</reference>
<sequence>MSSMGLRNWRGEIIQAKAAITASSESDANNKSLTAHEFKKTEPPSPPSDDRRPMQKKILCKDEFGRDVEVVVNEKRHKKSNKDGWKEDRKKERKHKHKHKKKHKHHRDKNSDRSRSPSPRGRLVGTPPPADPFRPQLDEDRGRRSQRRTHHRSRSRSRLKRGRSRRHSRSRSRENVRSRTDGHRRHPHRSSSRSRSRSRGRNRSQSPPSSRSHRRRSSASVERKWTHNAFDDRSPSPPREVDPLYRPEPETWVSRAGGVYLARK</sequence>